<dbReference type="InterPro" id="IPR006016">
    <property type="entry name" value="UspA"/>
</dbReference>
<protein>
    <submittedName>
        <fullName evidence="3">Nucleotide-binding universal stress UspA family protein</fullName>
    </submittedName>
</protein>
<sequence>MEPTYERTVVVGVDGSPDSLVAARYALRTAALRGLDVELVYSYPMPLVDVPLSGSFVDDFEQAGRDLLTGAVDALDVPPAVALRTRFAETLPALLMQELSRSAPLVVVGQHATAWFDRLGRGSVASPVAHHSGCPVVVVPPAWRQVEHERRPVVVALDGEAVSLATLDFALDEATFLGTEVVALHSVPGGTHGQTESAARNVVELLARAQVRHPSTPARVVTVRGVTQRVLLTAAESAAVLVLGPPHTDGLAAWTRSVARRVMGGVGCPLVVVPRRRHHHVPPASALPELLRVS</sequence>
<organism evidence="3 4">
    <name type="scientific">Microlunatus antarcticus</name>
    <dbReference type="NCBI Taxonomy" id="53388"/>
    <lineage>
        <taxon>Bacteria</taxon>
        <taxon>Bacillati</taxon>
        <taxon>Actinomycetota</taxon>
        <taxon>Actinomycetes</taxon>
        <taxon>Propionibacteriales</taxon>
        <taxon>Propionibacteriaceae</taxon>
        <taxon>Microlunatus</taxon>
    </lineage>
</organism>
<evidence type="ECO:0000259" key="2">
    <source>
        <dbReference type="Pfam" id="PF00582"/>
    </source>
</evidence>
<gene>
    <name evidence="3" type="ORF">FHX39_002174</name>
</gene>
<accession>A0A7W5P763</accession>
<name>A0A7W5P763_9ACTN</name>
<dbReference type="PANTHER" id="PTHR46268">
    <property type="entry name" value="STRESS RESPONSE PROTEIN NHAX"/>
    <property type="match status" value="1"/>
</dbReference>
<keyword evidence="4" id="KW-1185">Reference proteome</keyword>
<reference evidence="3 4" key="1">
    <citation type="submission" date="2020-08" db="EMBL/GenBank/DDBJ databases">
        <title>Sequencing the genomes of 1000 actinobacteria strains.</title>
        <authorList>
            <person name="Klenk H.-P."/>
        </authorList>
    </citation>
    <scope>NUCLEOTIDE SEQUENCE [LARGE SCALE GENOMIC DNA]</scope>
    <source>
        <strain evidence="3 4">DSM 11053</strain>
    </source>
</reference>
<dbReference type="SUPFAM" id="SSF52402">
    <property type="entry name" value="Adenine nucleotide alpha hydrolases-like"/>
    <property type="match status" value="2"/>
</dbReference>
<dbReference type="InterPro" id="IPR014729">
    <property type="entry name" value="Rossmann-like_a/b/a_fold"/>
</dbReference>
<dbReference type="Proteomes" id="UP000565572">
    <property type="component" value="Unassembled WGS sequence"/>
</dbReference>
<dbReference type="EMBL" id="JACHZG010000001">
    <property type="protein sequence ID" value="MBB3327230.1"/>
    <property type="molecule type" value="Genomic_DNA"/>
</dbReference>
<comment type="similarity">
    <text evidence="1">Belongs to the universal stress protein A family.</text>
</comment>
<evidence type="ECO:0000256" key="1">
    <source>
        <dbReference type="ARBA" id="ARBA00008791"/>
    </source>
</evidence>
<comment type="caution">
    <text evidence="3">The sequence shown here is derived from an EMBL/GenBank/DDBJ whole genome shotgun (WGS) entry which is preliminary data.</text>
</comment>
<proteinExistence type="inferred from homology"/>
<evidence type="ECO:0000313" key="4">
    <source>
        <dbReference type="Proteomes" id="UP000565572"/>
    </source>
</evidence>
<dbReference type="Pfam" id="PF00582">
    <property type="entry name" value="Usp"/>
    <property type="match status" value="2"/>
</dbReference>
<dbReference type="PRINTS" id="PR01438">
    <property type="entry name" value="UNVRSLSTRESS"/>
</dbReference>
<evidence type="ECO:0000313" key="3">
    <source>
        <dbReference type="EMBL" id="MBB3327230.1"/>
    </source>
</evidence>
<dbReference type="Gene3D" id="3.40.50.620">
    <property type="entry name" value="HUPs"/>
    <property type="match status" value="2"/>
</dbReference>
<feature type="domain" description="UspA" evidence="2">
    <location>
        <begin position="7"/>
        <end position="140"/>
    </location>
</feature>
<dbReference type="AlphaFoldDB" id="A0A7W5P763"/>
<dbReference type="RefSeq" id="WP_183338324.1">
    <property type="nucleotide sequence ID" value="NZ_JACHZG010000001.1"/>
</dbReference>
<feature type="domain" description="UspA" evidence="2">
    <location>
        <begin position="150"/>
        <end position="274"/>
    </location>
</feature>
<dbReference type="PANTHER" id="PTHR46268:SF6">
    <property type="entry name" value="UNIVERSAL STRESS PROTEIN UP12"/>
    <property type="match status" value="1"/>
</dbReference>
<dbReference type="InterPro" id="IPR006015">
    <property type="entry name" value="Universal_stress_UspA"/>
</dbReference>